<keyword evidence="6" id="KW-1185">Reference proteome</keyword>
<sequence length="312" mass="34745">MVLLAIPEQYRRGGYRKPTFGGCAPGRCKGKQMIKTVQSSQNVEKNRKNARRQHKNILQDIANVQNNITKTIDNRNKDVTTNIQKIIIDKGAKDVANIEKLITDKDTKEICAASLRNSLARTMDRDAGNLEKLTIDKDPQNIANIEKLIIDKNPLDVVGAQNSLTKTIDKTSKIYISESDDDVKYTKDVIGCDNAVEERDDLCVCDDVVMLEDPNDPRGCIYFQASVHVLRHSTAIYPGFQCSVHVGNVRQTAIIEGIMAPNSVLRAGQAAPVVFRFARCPEYLVRGRRLLFTAGLGTRAIGRVTQTFPYVP</sequence>
<dbReference type="EMBL" id="CAKXAJ010017691">
    <property type="protein sequence ID" value="CAH2217064.1"/>
    <property type="molecule type" value="Genomic_DNA"/>
</dbReference>
<reference evidence="5" key="1">
    <citation type="submission" date="2022-03" db="EMBL/GenBank/DDBJ databases">
        <authorList>
            <person name="Lindestad O."/>
        </authorList>
    </citation>
    <scope>NUCLEOTIDE SEQUENCE</scope>
</reference>
<evidence type="ECO:0000256" key="2">
    <source>
        <dbReference type="ARBA" id="ARBA00022741"/>
    </source>
</evidence>
<proteinExistence type="predicted"/>
<dbReference type="OrthoDB" id="248233at2759"/>
<accession>A0A8S4QRX8</accession>
<dbReference type="GO" id="GO:0005525">
    <property type="term" value="F:GTP binding"/>
    <property type="evidence" value="ECO:0007669"/>
    <property type="project" value="UniProtKB-KW"/>
</dbReference>
<comment type="subcellular location">
    <subcellularLocation>
        <location evidence="1">Cytoplasm</location>
    </subcellularLocation>
</comment>
<dbReference type="InterPro" id="IPR009001">
    <property type="entry name" value="Transl_elong_EF1A/Init_IF2_C"/>
</dbReference>
<dbReference type="SUPFAM" id="SSF50465">
    <property type="entry name" value="EF-Tu/eEF-1alpha/eIF2-gamma C-terminal domain"/>
    <property type="match status" value="1"/>
</dbReference>
<evidence type="ECO:0000313" key="6">
    <source>
        <dbReference type="Proteomes" id="UP000838756"/>
    </source>
</evidence>
<keyword evidence="4" id="KW-0175">Coiled coil</keyword>
<comment type="caution">
    <text evidence="5">The sequence shown here is derived from an EMBL/GenBank/DDBJ whole genome shotgun (WGS) entry which is preliminary data.</text>
</comment>
<keyword evidence="3" id="KW-0342">GTP-binding</keyword>
<name>A0A8S4QRX8_9NEOP</name>
<gene>
    <name evidence="5" type="primary">jg22980</name>
    <name evidence="5" type="ORF">PAEG_LOCUS4986</name>
</gene>
<evidence type="ECO:0000256" key="1">
    <source>
        <dbReference type="ARBA" id="ARBA00004496"/>
    </source>
</evidence>
<keyword evidence="2" id="KW-0547">Nucleotide-binding</keyword>
<dbReference type="Proteomes" id="UP000838756">
    <property type="component" value="Unassembled WGS sequence"/>
</dbReference>
<evidence type="ECO:0000313" key="5">
    <source>
        <dbReference type="EMBL" id="CAH2217064.1"/>
    </source>
</evidence>
<organism evidence="5 6">
    <name type="scientific">Pararge aegeria aegeria</name>
    <dbReference type="NCBI Taxonomy" id="348720"/>
    <lineage>
        <taxon>Eukaryota</taxon>
        <taxon>Metazoa</taxon>
        <taxon>Ecdysozoa</taxon>
        <taxon>Arthropoda</taxon>
        <taxon>Hexapoda</taxon>
        <taxon>Insecta</taxon>
        <taxon>Pterygota</taxon>
        <taxon>Neoptera</taxon>
        <taxon>Endopterygota</taxon>
        <taxon>Lepidoptera</taxon>
        <taxon>Glossata</taxon>
        <taxon>Ditrysia</taxon>
        <taxon>Papilionoidea</taxon>
        <taxon>Nymphalidae</taxon>
        <taxon>Satyrinae</taxon>
        <taxon>Satyrini</taxon>
        <taxon>Parargina</taxon>
        <taxon>Pararge</taxon>
    </lineage>
</organism>
<dbReference type="AlphaFoldDB" id="A0A8S4QRX8"/>
<evidence type="ECO:0000256" key="3">
    <source>
        <dbReference type="ARBA" id="ARBA00023134"/>
    </source>
</evidence>
<dbReference type="GO" id="GO:0005737">
    <property type="term" value="C:cytoplasm"/>
    <property type="evidence" value="ECO:0007669"/>
    <property type="project" value="UniProtKB-SubCell"/>
</dbReference>
<protein>
    <submittedName>
        <fullName evidence="5">Jg22980 protein</fullName>
    </submittedName>
</protein>
<feature type="coiled-coil region" evidence="4">
    <location>
        <begin position="40"/>
        <end position="67"/>
    </location>
</feature>
<evidence type="ECO:0000256" key="4">
    <source>
        <dbReference type="SAM" id="Coils"/>
    </source>
</evidence>